<dbReference type="Proteomes" id="UP000485058">
    <property type="component" value="Unassembled WGS sequence"/>
</dbReference>
<dbReference type="GO" id="GO:0050659">
    <property type="term" value="F:N-acetylgalactosamine 4-sulfate 6-O-sulfotransferase activity"/>
    <property type="evidence" value="ECO:0007669"/>
    <property type="project" value="TreeGrafter"/>
</dbReference>
<dbReference type="SUPFAM" id="SSF52540">
    <property type="entry name" value="P-loop containing nucleoside triphosphate hydrolases"/>
    <property type="match status" value="1"/>
</dbReference>
<dbReference type="InterPro" id="IPR052654">
    <property type="entry name" value="CS_Sulfotransferase"/>
</dbReference>
<dbReference type="Gene3D" id="3.40.50.300">
    <property type="entry name" value="P-loop containing nucleotide triphosphate hydrolases"/>
    <property type="match status" value="1"/>
</dbReference>
<sequence>MQEYNNGWSSAVKRVQAQPNTTVVLDSSQSTFAFYWAAAGKAHRAFGSTVRPCHANCSADMENYAVCMDTVCLPAARAADQKLAKQAGIDYDLDQHLPLIMRALYMTRPPRLVALLRNPLDRLHSAYYGYPHYHGKFGDNPEGFLAYVQDLVGAFKNCSSLHGDLACTLRFETLGMEQEKVYFHVDQLLRGMYSVYVETWLRFFPDSLLLLKSEDFFGAGATKVLQQVQRHAGLEPWSDEEAAQKLAAVTVPKHVKGRPMLPAARQLLTDFYRPHIQRLAEITGRGDYLDWLKSPASDGAMGPATTMA</sequence>
<organism evidence="1 2">
    <name type="scientific">Haematococcus lacustris</name>
    <name type="common">Green alga</name>
    <name type="synonym">Haematococcus pluvialis</name>
    <dbReference type="NCBI Taxonomy" id="44745"/>
    <lineage>
        <taxon>Eukaryota</taxon>
        <taxon>Viridiplantae</taxon>
        <taxon>Chlorophyta</taxon>
        <taxon>core chlorophytes</taxon>
        <taxon>Chlorophyceae</taxon>
        <taxon>CS clade</taxon>
        <taxon>Chlamydomonadales</taxon>
        <taxon>Haematococcaceae</taxon>
        <taxon>Haematococcus</taxon>
    </lineage>
</organism>
<keyword evidence="1" id="KW-0808">Transferase</keyword>
<evidence type="ECO:0000313" key="1">
    <source>
        <dbReference type="EMBL" id="GFH11325.1"/>
    </source>
</evidence>
<accession>A0A699YPY8</accession>
<evidence type="ECO:0000313" key="2">
    <source>
        <dbReference type="Proteomes" id="UP000485058"/>
    </source>
</evidence>
<gene>
    <name evidence="1" type="ORF">HaLaN_06807</name>
</gene>
<dbReference type="GO" id="GO:0019319">
    <property type="term" value="P:hexose biosynthetic process"/>
    <property type="evidence" value="ECO:0007669"/>
    <property type="project" value="TreeGrafter"/>
</dbReference>
<name>A0A699YPY8_HAELA</name>
<comment type="caution">
    <text evidence="1">The sequence shown here is derived from an EMBL/GenBank/DDBJ whole genome shotgun (WGS) entry which is preliminary data.</text>
</comment>
<dbReference type="InterPro" id="IPR027417">
    <property type="entry name" value="P-loop_NTPase"/>
</dbReference>
<dbReference type="AlphaFoldDB" id="A0A699YPY8"/>
<dbReference type="PANTHER" id="PTHR15723:SF0">
    <property type="entry name" value="CARBOHYDRATE SULFOTRANSFERASE 15"/>
    <property type="match status" value="1"/>
</dbReference>
<dbReference type="EMBL" id="BLLF01000393">
    <property type="protein sequence ID" value="GFH11325.1"/>
    <property type="molecule type" value="Genomic_DNA"/>
</dbReference>
<keyword evidence="2" id="KW-1185">Reference proteome</keyword>
<protein>
    <submittedName>
        <fullName evidence="1">Sulfotransferase</fullName>
    </submittedName>
</protein>
<dbReference type="PANTHER" id="PTHR15723">
    <property type="entry name" value="CARBOHYDRATE SULFOTRANSFERASE 15"/>
    <property type="match status" value="1"/>
</dbReference>
<reference evidence="1 2" key="1">
    <citation type="submission" date="2020-02" db="EMBL/GenBank/DDBJ databases">
        <title>Draft genome sequence of Haematococcus lacustris strain NIES-144.</title>
        <authorList>
            <person name="Morimoto D."/>
            <person name="Nakagawa S."/>
            <person name="Yoshida T."/>
            <person name="Sawayama S."/>
        </authorList>
    </citation>
    <scope>NUCLEOTIDE SEQUENCE [LARGE SCALE GENOMIC DNA]</scope>
    <source>
        <strain evidence="1 2">NIES-144</strain>
    </source>
</reference>
<proteinExistence type="predicted"/>